<dbReference type="SUPFAM" id="SSF54001">
    <property type="entry name" value="Cysteine proteinases"/>
    <property type="match status" value="1"/>
</dbReference>
<dbReference type="Proteomes" id="UP000248584">
    <property type="component" value="Unassembled WGS sequence"/>
</dbReference>
<protein>
    <submittedName>
        <fullName evidence="2">Uncharacterized protein DUF3858</fullName>
    </submittedName>
</protein>
<comment type="caution">
    <text evidence="2">The sequence shown here is derived from an EMBL/GenBank/DDBJ whole genome shotgun (WGS) entry which is preliminary data.</text>
</comment>
<sequence>MNLNIFLFSLTSMTKFSYLVIILIASQFATSQETYSSNSIPSELLENANAVIRKNDVQITIEDYDKVEIVTNRIVTVLNKKGLGDIKAGESYDDDTNIKSIEASIYDDKGKKISRIKSKDFNDVSAVSNGTLYSDNRVKYLDFTPRSYPFTVHFESKVVYNSTAFMPAWVPIEYFYASTQSSTFKVINETNVEVKFKESNLEGYSGINKKGLLSYEAQNLEAIVPQAYSPDFSTYGPMVRIALKDFSMKGVQGSNENWLDFGKWMNESLLIDVGELPEEVIIEIKSLTKDAKTQKEKAKIVYEFMQERSRYISVQVGIGGWKPTEAEKVHEVAYGDCKGLSNYTKALLNEVGITSYHAIIYGDRSIRNIDKDFSATQGNHMILYVPELDDEKDIWLECTSKTNPFGYLAGWTDDRDALVITEDGGKILHTTVYPTSQNKQNVTAQVNLSADGMATAQVTMETSGFQYQLRDFLQSKTDKERNIQYKQFWDHINGLKITNSTFKNDKEQSVFSEVLEIIAPKYASKSGSLLLFEPVMFSRNSYVPAKYEERNYDLKIDRGYVDFDQYTIVLDPQLTVDALPNKVSLETKFGSYLLEVNELEGNQLEVKRKLQINNGLFSKEDYKDYRNFLDEVAKHDKSKSVLKVGK</sequence>
<name>A0ABX5PYL0_9FLAO</name>
<reference evidence="2 3" key="1">
    <citation type="submission" date="2018-06" db="EMBL/GenBank/DDBJ databases">
        <title>Genomic Encyclopedia of Archaeal and Bacterial Type Strains, Phase II (KMG-II): from individual species to whole genera.</title>
        <authorList>
            <person name="Goeker M."/>
        </authorList>
    </citation>
    <scope>NUCLEOTIDE SEQUENCE [LARGE SCALE GENOMIC DNA]</scope>
    <source>
        <strain evidence="2 3">DSM 17205</strain>
    </source>
</reference>
<gene>
    <name evidence="2" type="ORF">LX97_01776</name>
</gene>
<dbReference type="Gene3D" id="2.60.40.3140">
    <property type="match status" value="1"/>
</dbReference>
<dbReference type="InterPro" id="IPR024618">
    <property type="entry name" value="DUF3857"/>
</dbReference>
<evidence type="ECO:0000259" key="1">
    <source>
        <dbReference type="Pfam" id="PF12969"/>
    </source>
</evidence>
<accession>A0ABX5PYL0</accession>
<dbReference type="Pfam" id="PF12969">
    <property type="entry name" value="DUF3857"/>
    <property type="match status" value="1"/>
</dbReference>
<dbReference type="EMBL" id="QKZR01000002">
    <property type="protein sequence ID" value="PZX40997.1"/>
    <property type="molecule type" value="Genomic_DNA"/>
</dbReference>
<proteinExistence type="predicted"/>
<organism evidence="2 3">
    <name type="scientific">Nonlabens dokdonensis</name>
    <dbReference type="NCBI Taxonomy" id="328515"/>
    <lineage>
        <taxon>Bacteria</taxon>
        <taxon>Pseudomonadati</taxon>
        <taxon>Bacteroidota</taxon>
        <taxon>Flavobacteriia</taxon>
        <taxon>Flavobacteriales</taxon>
        <taxon>Flavobacteriaceae</taxon>
        <taxon>Nonlabens</taxon>
    </lineage>
</organism>
<evidence type="ECO:0000313" key="3">
    <source>
        <dbReference type="Proteomes" id="UP000248584"/>
    </source>
</evidence>
<feature type="domain" description="DUF3857" evidence="1">
    <location>
        <begin position="67"/>
        <end position="220"/>
    </location>
</feature>
<dbReference type="Gene3D" id="2.60.120.1130">
    <property type="match status" value="1"/>
</dbReference>
<dbReference type="InterPro" id="IPR038765">
    <property type="entry name" value="Papain-like_cys_pep_sf"/>
</dbReference>
<dbReference type="Gene3D" id="3.10.620.30">
    <property type="match status" value="1"/>
</dbReference>
<evidence type="ECO:0000313" key="2">
    <source>
        <dbReference type="EMBL" id="PZX40997.1"/>
    </source>
</evidence>
<keyword evidence="3" id="KW-1185">Reference proteome</keyword>